<evidence type="ECO:0000313" key="4">
    <source>
        <dbReference type="Proteomes" id="UP001597214"/>
    </source>
</evidence>
<dbReference type="PANTHER" id="PTHR24321:SF8">
    <property type="entry name" value="ESTRADIOL 17-BETA-DEHYDROGENASE 8-RELATED"/>
    <property type="match status" value="1"/>
</dbReference>
<evidence type="ECO:0000313" key="3">
    <source>
        <dbReference type="EMBL" id="MFD1737344.1"/>
    </source>
</evidence>
<gene>
    <name evidence="3" type="ORF">ACFSCX_12340</name>
</gene>
<evidence type="ECO:0000256" key="1">
    <source>
        <dbReference type="ARBA" id="ARBA00006484"/>
    </source>
</evidence>
<keyword evidence="2 3" id="KW-0560">Oxidoreductase</keyword>
<comment type="similarity">
    <text evidence="1">Belongs to the short-chain dehydrogenases/reductases (SDR) family.</text>
</comment>
<dbReference type="EC" id="1.1.1.-" evidence="3"/>
<evidence type="ECO:0000256" key="2">
    <source>
        <dbReference type="ARBA" id="ARBA00023002"/>
    </source>
</evidence>
<dbReference type="PANTHER" id="PTHR24321">
    <property type="entry name" value="DEHYDROGENASES, SHORT CHAIN"/>
    <property type="match status" value="1"/>
</dbReference>
<dbReference type="CDD" id="cd05233">
    <property type="entry name" value="SDR_c"/>
    <property type="match status" value="1"/>
</dbReference>
<dbReference type="GO" id="GO:0016491">
    <property type="term" value="F:oxidoreductase activity"/>
    <property type="evidence" value="ECO:0007669"/>
    <property type="project" value="UniProtKB-KW"/>
</dbReference>
<dbReference type="InterPro" id="IPR036291">
    <property type="entry name" value="NAD(P)-bd_dom_sf"/>
</dbReference>
<proteinExistence type="inferred from homology"/>
<dbReference type="PRINTS" id="PR00080">
    <property type="entry name" value="SDRFAMILY"/>
</dbReference>
<reference evidence="4" key="1">
    <citation type="journal article" date="2019" name="Int. J. Syst. Evol. Microbiol.">
        <title>The Global Catalogue of Microorganisms (GCM) 10K type strain sequencing project: providing services to taxonomists for standard genome sequencing and annotation.</title>
        <authorList>
            <consortium name="The Broad Institute Genomics Platform"/>
            <consortium name="The Broad Institute Genome Sequencing Center for Infectious Disease"/>
            <person name="Wu L."/>
            <person name="Ma J."/>
        </authorList>
    </citation>
    <scope>NUCLEOTIDE SEQUENCE [LARGE SCALE GENOMIC DNA]</scope>
    <source>
        <strain evidence="4">CCUG 49339</strain>
    </source>
</reference>
<dbReference type="Pfam" id="PF13561">
    <property type="entry name" value="adh_short_C2"/>
    <property type="match status" value="1"/>
</dbReference>
<dbReference type="PRINTS" id="PR00081">
    <property type="entry name" value="GDHRDH"/>
</dbReference>
<dbReference type="Gene3D" id="3.40.50.720">
    <property type="entry name" value="NAD(P)-binding Rossmann-like Domain"/>
    <property type="match status" value="1"/>
</dbReference>
<dbReference type="SUPFAM" id="SSF51735">
    <property type="entry name" value="NAD(P)-binding Rossmann-fold domains"/>
    <property type="match status" value="1"/>
</dbReference>
<dbReference type="Proteomes" id="UP001597214">
    <property type="component" value="Unassembled WGS sequence"/>
</dbReference>
<dbReference type="InterPro" id="IPR020904">
    <property type="entry name" value="Sc_DH/Rdtase_CS"/>
</dbReference>
<keyword evidence="4" id="KW-1185">Reference proteome</keyword>
<dbReference type="InterPro" id="IPR002347">
    <property type="entry name" value="SDR_fam"/>
</dbReference>
<comment type="caution">
    <text evidence="3">The sequence shown here is derived from an EMBL/GenBank/DDBJ whole genome shotgun (WGS) entry which is preliminary data.</text>
</comment>
<dbReference type="RefSeq" id="WP_377928549.1">
    <property type="nucleotide sequence ID" value="NZ_JBHUEM010000020.1"/>
</dbReference>
<name>A0ABW4LQ92_9BACI</name>
<dbReference type="NCBIfam" id="NF005559">
    <property type="entry name" value="PRK07231.1"/>
    <property type="match status" value="1"/>
</dbReference>
<protein>
    <submittedName>
        <fullName evidence="3">SDR family NAD(P)-dependent oxidoreductase</fullName>
        <ecNumber evidence="3">1.1.1.-</ecNumber>
    </submittedName>
</protein>
<organism evidence="3 4">
    <name type="scientific">Bacillus salitolerans</name>
    <dbReference type="NCBI Taxonomy" id="1437434"/>
    <lineage>
        <taxon>Bacteria</taxon>
        <taxon>Bacillati</taxon>
        <taxon>Bacillota</taxon>
        <taxon>Bacilli</taxon>
        <taxon>Bacillales</taxon>
        <taxon>Bacillaceae</taxon>
        <taxon>Bacillus</taxon>
    </lineage>
</organism>
<accession>A0ABW4LQ92</accession>
<dbReference type="EMBL" id="JBHUEM010000020">
    <property type="protein sequence ID" value="MFD1737344.1"/>
    <property type="molecule type" value="Genomic_DNA"/>
</dbReference>
<dbReference type="PROSITE" id="PS00061">
    <property type="entry name" value="ADH_SHORT"/>
    <property type="match status" value="1"/>
</dbReference>
<sequence length="250" mass="26559">MRISGKTAIITGGGNGIGRATAILFGKEGANVVIGDTDIDSGYKTERYLRELGYNALFVKTDVSRADQIINLVQSAVRTYGALHILVNNAGISNSNVKSIDLSEEEWDQVIDINLKGVFLGIKYAVPEMIKNGGGSIINTSSLLGLKGQKYLAAYNASKAGVVLLTKNAALEYGKNNIRVNSIAPGVVDTKIIDGWKNDERKWSIISTANALGRIGTPEEIANVVLFLASDESSFITGTTISVDGGGLTY</sequence>